<evidence type="ECO:0000259" key="12">
    <source>
        <dbReference type="PROSITE" id="PS50157"/>
    </source>
</evidence>
<dbReference type="GO" id="GO:0000978">
    <property type="term" value="F:RNA polymerase II cis-regulatory region sequence-specific DNA binding"/>
    <property type="evidence" value="ECO:0007669"/>
    <property type="project" value="TreeGrafter"/>
</dbReference>
<dbReference type="InterPro" id="IPR013087">
    <property type="entry name" value="Znf_C2H2_type"/>
</dbReference>
<dbReference type="Gene3D" id="3.30.160.60">
    <property type="entry name" value="Classic Zinc Finger"/>
    <property type="match status" value="4"/>
</dbReference>
<keyword evidence="2 10" id="KW-0479">Metal-binding</keyword>
<dbReference type="InterPro" id="IPR012934">
    <property type="entry name" value="Znf_AD"/>
</dbReference>
<dbReference type="InterPro" id="IPR036236">
    <property type="entry name" value="Znf_C2H2_sf"/>
</dbReference>
<keyword evidence="4 9" id="KW-0863">Zinc-finger</keyword>
<evidence type="ECO:0000256" key="11">
    <source>
        <dbReference type="SAM" id="MobiDB-lite"/>
    </source>
</evidence>
<keyword evidence="5 10" id="KW-0862">Zinc</keyword>
<feature type="domain" description="C2H2-type" evidence="12">
    <location>
        <begin position="252"/>
        <end position="279"/>
    </location>
</feature>
<evidence type="ECO:0000256" key="6">
    <source>
        <dbReference type="ARBA" id="ARBA00023015"/>
    </source>
</evidence>
<dbReference type="AlphaFoldDB" id="A0A7E5W5C8"/>
<keyword evidence="8" id="KW-0539">Nucleus</keyword>
<dbReference type="OrthoDB" id="8922241at2759"/>
<feature type="binding site" evidence="10">
    <location>
        <position position="15"/>
    </location>
    <ligand>
        <name>Zn(2+)</name>
        <dbReference type="ChEBI" id="CHEBI:29105"/>
    </ligand>
</feature>
<feature type="binding site" evidence="10">
    <location>
        <position position="62"/>
    </location>
    <ligand>
        <name>Zn(2+)</name>
        <dbReference type="ChEBI" id="CHEBI:29105"/>
    </ligand>
</feature>
<dbReference type="KEGG" id="tnl:113499536"/>
<dbReference type="GO" id="GO:0005654">
    <property type="term" value="C:nucleoplasm"/>
    <property type="evidence" value="ECO:0007669"/>
    <property type="project" value="TreeGrafter"/>
</dbReference>
<reference evidence="15" key="1">
    <citation type="submission" date="2025-08" db="UniProtKB">
        <authorList>
            <consortium name="RefSeq"/>
        </authorList>
    </citation>
    <scope>IDENTIFICATION</scope>
</reference>
<organism evidence="14 15">
    <name type="scientific">Trichoplusia ni</name>
    <name type="common">Cabbage looper</name>
    <dbReference type="NCBI Taxonomy" id="7111"/>
    <lineage>
        <taxon>Eukaryota</taxon>
        <taxon>Metazoa</taxon>
        <taxon>Ecdysozoa</taxon>
        <taxon>Arthropoda</taxon>
        <taxon>Hexapoda</taxon>
        <taxon>Insecta</taxon>
        <taxon>Pterygota</taxon>
        <taxon>Neoptera</taxon>
        <taxon>Endopterygota</taxon>
        <taxon>Lepidoptera</taxon>
        <taxon>Glossata</taxon>
        <taxon>Ditrysia</taxon>
        <taxon>Noctuoidea</taxon>
        <taxon>Noctuidae</taxon>
        <taxon>Plusiinae</taxon>
        <taxon>Trichoplusia</taxon>
    </lineage>
</organism>
<evidence type="ECO:0000313" key="15">
    <source>
        <dbReference type="RefSeq" id="XP_026735850.1"/>
    </source>
</evidence>
<keyword evidence="14" id="KW-1185">Reference proteome</keyword>
<evidence type="ECO:0000256" key="4">
    <source>
        <dbReference type="ARBA" id="ARBA00022771"/>
    </source>
</evidence>
<dbReference type="InParanoid" id="A0A7E5W5C8"/>
<dbReference type="GeneID" id="113499536"/>
<gene>
    <name evidence="15" type="primary">LOC113499536</name>
</gene>
<dbReference type="SUPFAM" id="SSF57667">
    <property type="entry name" value="beta-beta-alpha zinc fingers"/>
    <property type="match status" value="4"/>
</dbReference>
<dbReference type="PROSITE" id="PS50157">
    <property type="entry name" value="ZINC_FINGER_C2H2_2"/>
    <property type="match status" value="5"/>
</dbReference>
<proteinExistence type="predicted"/>
<feature type="binding site" evidence="10">
    <location>
        <position position="12"/>
    </location>
    <ligand>
        <name>Zn(2+)</name>
        <dbReference type="ChEBI" id="CHEBI:29105"/>
    </ligand>
</feature>
<evidence type="ECO:0000256" key="10">
    <source>
        <dbReference type="PROSITE-ProRule" id="PRU01263"/>
    </source>
</evidence>
<dbReference type="PANTHER" id="PTHR24399:SF70">
    <property type="entry name" value="C2H2-TYPE DOMAIN-CONTAINING PROTEIN"/>
    <property type="match status" value="1"/>
</dbReference>
<evidence type="ECO:0000259" key="13">
    <source>
        <dbReference type="PROSITE" id="PS51915"/>
    </source>
</evidence>
<evidence type="ECO:0000256" key="8">
    <source>
        <dbReference type="ARBA" id="ARBA00023242"/>
    </source>
</evidence>
<dbReference type="SUPFAM" id="SSF57716">
    <property type="entry name" value="Glucocorticoid receptor-like (DNA-binding domain)"/>
    <property type="match status" value="1"/>
</dbReference>
<name>A0A7E5W5C8_TRINI</name>
<dbReference type="Pfam" id="PF07776">
    <property type="entry name" value="zf-AD"/>
    <property type="match status" value="1"/>
</dbReference>
<feature type="compositionally biased region" description="Polar residues" evidence="11">
    <location>
        <begin position="169"/>
        <end position="179"/>
    </location>
</feature>
<comment type="subcellular location">
    <subcellularLocation>
        <location evidence="1">Nucleus</location>
    </subcellularLocation>
</comment>
<accession>A0A7E5W5C8</accession>
<feature type="domain" description="ZAD" evidence="13">
    <location>
        <begin position="10"/>
        <end position="89"/>
    </location>
</feature>
<keyword evidence="6" id="KW-0805">Transcription regulation</keyword>
<dbReference type="GO" id="GO:0008270">
    <property type="term" value="F:zinc ion binding"/>
    <property type="evidence" value="ECO:0007669"/>
    <property type="project" value="UniProtKB-UniRule"/>
</dbReference>
<feature type="domain" description="C2H2-type" evidence="12">
    <location>
        <begin position="309"/>
        <end position="336"/>
    </location>
</feature>
<dbReference type="RefSeq" id="XP_026735850.1">
    <property type="nucleotide sequence ID" value="XM_026880049.1"/>
</dbReference>
<keyword evidence="3" id="KW-0677">Repeat</keyword>
<feature type="binding site" evidence="10">
    <location>
        <position position="65"/>
    </location>
    <ligand>
        <name>Zn(2+)</name>
        <dbReference type="ChEBI" id="CHEBI:29105"/>
    </ligand>
</feature>
<dbReference type="PANTHER" id="PTHR24399">
    <property type="entry name" value="ZINC FINGER AND BTB DOMAIN-CONTAINING"/>
    <property type="match status" value="1"/>
</dbReference>
<evidence type="ECO:0000256" key="2">
    <source>
        <dbReference type="ARBA" id="ARBA00022723"/>
    </source>
</evidence>
<dbReference type="PROSITE" id="PS00028">
    <property type="entry name" value="ZINC_FINGER_C2H2_1"/>
    <property type="match status" value="4"/>
</dbReference>
<dbReference type="SMART" id="SM00355">
    <property type="entry name" value="ZnF_C2H2"/>
    <property type="match status" value="6"/>
</dbReference>
<evidence type="ECO:0000256" key="1">
    <source>
        <dbReference type="ARBA" id="ARBA00004123"/>
    </source>
</evidence>
<dbReference type="GO" id="GO:0001227">
    <property type="term" value="F:DNA-binding transcription repressor activity, RNA polymerase II-specific"/>
    <property type="evidence" value="ECO:0007669"/>
    <property type="project" value="TreeGrafter"/>
</dbReference>
<keyword evidence="7" id="KW-0804">Transcription</keyword>
<dbReference type="FunCoup" id="A0A7E5W5C8">
    <property type="interactions" value="152"/>
</dbReference>
<evidence type="ECO:0000256" key="9">
    <source>
        <dbReference type="PROSITE-ProRule" id="PRU00042"/>
    </source>
</evidence>
<evidence type="ECO:0000256" key="3">
    <source>
        <dbReference type="ARBA" id="ARBA00022737"/>
    </source>
</evidence>
<feature type="region of interest" description="Disordered" evidence="11">
    <location>
        <begin position="134"/>
        <end position="186"/>
    </location>
</feature>
<feature type="domain" description="C2H2-type" evidence="12">
    <location>
        <begin position="365"/>
        <end position="393"/>
    </location>
</feature>
<dbReference type="SMART" id="SM00868">
    <property type="entry name" value="zf-AD"/>
    <property type="match status" value="1"/>
</dbReference>
<evidence type="ECO:0000313" key="14">
    <source>
        <dbReference type="Proteomes" id="UP000322000"/>
    </source>
</evidence>
<dbReference type="Gene3D" id="3.40.1800.20">
    <property type="match status" value="1"/>
</dbReference>
<feature type="domain" description="C2H2-type" evidence="12">
    <location>
        <begin position="281"/>
        <end position="308"/>
    </location>
</feature>
<dbReference type="FunFam" id="3.30.160.60:FF:000624">
    <property type="entry name" value="zinc finger protein 697"/>
    <property type="match status" value="1"/>
</dbReference>
<dbReference type="PROSITE" id="PS51915">
    <property type="entry name" value="ZAD"/>
    <property type="match status" value="1"/>
</dbReference>
<dbReference type="Proteomes" id="UP000322000">
    <property type="component" value="Chromosome 12"/>
</dbReference>
<feature type="domain" description="C2H2-type" evidence="12">
    <location>
        <begin position="336"/>
        <end position="359"/>
    </location>
</feature>
<evidence type="ECO:0000256" key="7">
    <source>
        <dbReference type="ARBA" id="ARBA00023163"/>
    </source>
</evidence>
<evidence type="ECO:0000256" key="5">
    <source>
        <dbReference type="ARBA" id="ARBA00022833"/>
    </source>
</evidence>
<protein>
    <submittedName>
        <fullName evidence="15">Zinc finger protein 737-like</fullName>
    </submittedName>
</protein>
<sequence>MDSYENMYKNICRLCLSLTSANEMVTLLDNSKESGLSCFGESIRILTNVKLQKDDRLPTMMCQMCVVMLKQAIYFKLKCESTDKKLKQLMNDQIFDDTTYQDLKEIVCDYVMFNQYFPNTSQVKDSAINKKAKTGLKTEKSGRQNSHTSANVKARHHSNRSHDYDDFLNDSSSNHSAKNGDNEDDMNSVLNTIQNIINTPSNNSRSKRKFKREGQLIIPSKQRNIKCKICLKVLANRLTYDHHMQRHSNCRYICDQCGKGFPVLTDMHEHQLVRHGIGPYLKCDHCPYKAPKKSTLIEHLRIHTGERPFTCEKCGLTFRRRAIWRNHLVHHMEKKVQCTYCPKKFYRQSHMLAHCNNVHERLYMFMCSICNVTYAKTETVRRHMLVKHGIPKEKQGKVIRIKNGSTESPGIMT</sequence>